<evidence type="ECO:0000313" key="2">
    <source>
        <dbReference type="Proteomes" id="UP000799538"/>
    </source>
</evidence>
<dbReference type="Proteomes" id="UP000799538">
    <property type="component" value="Unassembled WGS sequence"/>
</dbReference>
<gene>
    <name evidence="1" type="ORF">BDZ85DRAFT_254495</name>
</gene>
<accession>A0A6A6GQA1</accession>
<protein>
    <submittedName>
        <fullName evidence="1">Uncharacterized protein</fullName>
    </submittedName>
</protein>
<keyword evidence="2" id="KW-1185">Reference proteome</keyword>
<organism evidence="1 2">
    <name type="scientific">Elsinoe ampelina</name>
    <dbReference type="NCBI Taxonomy" id="302913"/>
    <lineage>
        <taxon>Eukaryota</taxon>
        <taxon>Fungi</taxon>
        <taxon>Dikarya</taxon>
        <taxon>Ascomycota</taxon>
        <taxon>Pezizomycotina</taxon>
        <taxon>Dothideomycetes</taxon>
        <taxon>Dothideomycetidae</taxon>
        <taxon>Myriangiales</taxon>
        <taxon>Elsinoaceae</taxon>
        <taxon>Elsinoe</taxon>
    </lineage>
</organism>
<evidence type="ECO:0000313" key="1">
    <source>
        <dbReference type="EMBL" id="KAF2227553.1"/>
    </source>
</evidence>
<reference evidence="2" key="1">
    <citation type="journal article" date="2020" name="Stud. Mycol.">
        <title>101 Dothideomycetes genomes: A test case for predicting lifestyles and emergence of pathogens.</title>
        <authorList>
            <person name="Haridas S."/>
            <person name="Albert R."/>
            <person name="Binder M."/>
            <person name="Bloem J."/>
            <person name="LaButti K."/>
            <person name="Salamov A."/>
            <person name="Andreopoulos B."/>
            <person name="Baker S."/>
            <person name="Barry K."/>
            <person name="Bills G."/>
            <person name="Bluhm B."/>
            <person name="Cannon C."/>
            <person name="Castanera R."/>
            <person name="Culley D."/>
            <person name="Daum C."/>
            <person name="Ezra D."/>
            <person name="Gonzalez J."/>
            <person name="Henrissat B."/>
            <person name="Kuo A."/>
            <person name="Liang C."/>
            <person name="Lipzen A."/>
            <person name="Lutzoni F."/>
            <person name="Magnuson J."/>
            <person name="Mondo S."/>
            <person name="Nolan M."/>
            <person name="Ohm R."/>
            <person name="Pangilinan J."/>
            <person name="Park H.-J."/>
            <person name="Ramirez L."/>
            <person name="Alfaro M."/>
            <person name="Sun H."/>
            <person name="Tritt A."/>
            <person name="Yoshinaga Y."/>
            <person name="Zwiers L.-H."/>
            <person name="Turgeon B."/>
            <person name="Goodwin S."/>
            <person name="Spatafora J."/>
            <person name="Crous P."/>
            <person name="Grigoriev I."/>
        </authorList>
    </citation>
    <scope>NUCLEOTIDE SEQUENCE [LARGE SCALE GENOMIC DNA]</scope>
    <source>
        <strain evidence="2">CECT 20119</strain>
    </source>
</reference>
<dbReference type="AlphaFoldDB" id="A0A6A6GQA1"/>
<name>A0A6A6GQA1_9PEZI</name>
<dbReference type="EMBL" id="ML992501">
    <property type="protein sequence ID" value="KAF2227553.1"/>
    <property type="molecule type" value="Genomic_DNA"/>
</dbReference>
<sequence length="52" mass="5488">MRHGVDFRHVRPKVGAGATGSGGLRDMAWRLIAGAAMSAGARWRGGLAGERR</sequence>
<proteinExistence type="predicted"/>